<dbReference type="GO" id="GO:0016485">
    <property type="term" value="P:protein processing"/>
    <property type="evidence" value="ECO:0007669"/>
    <property type="project" value="TreeGrafter"/>
</dbReference>
<dbReference type="InterPro" id="IPR008753">
    <property type="entry name" value="Peptidase_M13_N"/>
</dbReference>
<evidence type="ECO:0000256" key="2">
    <source>
        <dbReference type="ARBA" id="ARBA00007357"/>
    </source>
</evidence>
<dbReference type="Pfam" id="PF05649">
    <property type="entry name" value="Peptidase_M13_N"/>
    <property type="match status" value="2"/>
</dbReference>
<keyword evidence="6" id="KW-0862">Zinc</keyword>
<keyword evidence="7" id="KW-0482">Metalloprotease</keyword>
<dbReference type="InterPro" id="IPR024079">
    <property type="entry name" value="MetalloPept_cat_dom_sf"/>
</dbReference>
<evidence type="ECO:0000256" key="1">
    <source>
        <dbReference type="ARBA" id="ARBA00001947"/>
    </source>
</evidence>
<evidence type="ECO:0000256" key="3">
    <source>
        <dbReference type="ARBA" id="ARBA00022670"/>
    </source>
</evidence>
<dbReference type="EMBL" id="CATQJA010000815">
    <property type="protein sequence ID" value="CAJ0564167.1"/>
    <property type="molecule type" value="Genomic_DNA"/>
</dbReference>
<accession>A0AA36C9L9</accession>
<evidence type="ECO:0000256" key="4">
    <source>
        <dbReference type="ARBA" id="ARBA00022723"/>
    </source>
</evidence>
<evidence type="ECO:0000259" key="9">
    <source>
        <dbReference type="Pfam" id="PF05649"/>
    </source>
</evidence>
<dbReference type="GO" id="GO:0005886">
    <property type="term" value="C:plasma membrane"/>
    <property type="evidence" value="ECO:0007669"/>
    <property type="project" value="TreeGrafter"/>
</dbReference>
<dbReference type="Proteomes" id="UP001177023">
    <property type="component" value="Unassembled WGS sequence"/>
</dbReference>
<dbReference type="PANTHER" id="PTHR11733">
    <property type="entry name" value="ZINC METALLOPROTEASE FAMILY M13 NEPRILYSIN-RELATED"/>
    <property type="match status" value="1"/>
</dbReference>
<dbReference type="InterPro" id="IPR000718">
    <property type="entry name" value="Peptidase_M13"/>
</dbReference>
<comment type="similarity">
    <text evidence="2">Belongs to the peptidase M13 family.</text>
</comment>
<reference evidence="10" key="1">
    <citation type="submission" date="2023-06" db="EMBL/GenBank/DDBJ databases">
        <authorList>
            <person name="Delattre M."/>
        </authorList>
    </citation>
    <scope>NUCLEOTIDE SEQUENCE</scope>
    <source>
        <strain evidence="10">AF72</strain>
    </source>
</reference>
<feature type="domain" description="Peptidase M13 N-terminal" evidence="9">
    <location>
        <begin position="52"/>
        <end position="155"/>
    </location>
</feature>
<gene>
    <name evidence="10" type="ORF">MSPICULIGERA_LOCUS2853</name>
</gene>
<proteinExistence type="inferred from homology"/>
<keyword evidence="4" id="KW-0479">Metal-binding</keyword>
<evidence type="ECO:0000256" key="7">
    <source>
        <dbReference type="ARBA" id="ARBA00023049"/>
    </source>
</evidence>
<organism evidence="10 11">
    <name type="scientific">Mesorhabditis spiculigera</name>
    <dbReference type="NCBI Taxonomy" id="96644"/>
    <lineage>
        <taxon>Eukaryota</taxon>
        <taxon>Metazoa</taxon>
        <taxon>Ecdysozoa</taxon>
        <taxon>Nematoda</taxon>
        <taxon>Chromadorea</taxon>
        <taxon>Rhabditida</taxon>
        <taxon>Rhabditina</taxon>
        <taxon>Rhabditomorpha</taxon>
        <taxon>Rhabditoidea</taxon>
        <taxon>Rhabditidae</taxon>
        <taxon>Mesorhabditinae</taxon>
        <taxon>Mesorhabditis</taxon>
    </lineage>
</organism>
<dbReference type="Gene3D" id="3.40.390.10">
    <property type="entry name" value="Collagenase (Catalytic Domain)"/>
    <property type="match status" value="2"/>
</dbReference>
<feature type="non-terminal residue" evidence="10">
    <location>
        <position position="642"/>
    </location>
</feature>
<dbReference type="PROSITE" id="PS51885">
    <property type="entry name" value="NEPRILYSIN"/>
    <property type="match status" value="1"/>
</dbReference>
<dbReference type="GO" id="GO:0004222">
    <property type="term" value="F:metalloendopeptidase activity"/>
    <property type="evidence" value="ECO:0007669"/>
    <property type="project" value="InterPro"/>
</dbReference>
<dbReference type="GO" id="GO:0046872">
    <property type="term" value="F:metal ion binding"/>
    <property type="evidence" value="ECO:0007669"/>
    <property type="project" value="UniProtKB-KW"/>
</dbReference>
<feature type="domain" description="Peptidase M13 C-terminal" evidence="8">
    <location>
        <begin position="437"/>
        <end position="635"/>
    </location>
</feature>
<sequence length="642" mass="73822">DNDSKTRKYGSKIDCFTCRLKAIFQYLVGKPIRMSATKFTAPLKMIAPDAEPCQDFFKFACGRYLQDKPLKRFDYMTGTTVDLDDRIKNTITDFLDRVPANKTATGADRKVYKTYKMCLDTETTGFGQLREILKAVGGPPFSGKPRPSLNDTIRLTGGDATPFFQFIAGGVMGQAVVANFRRIAWKLPVQLITQKLLVEELRAENQLRTDQSPWLFWYYEIDALSNLMLPTWIKARYPAHELPEKLQIFHNNYFEKLNKLVGEYPEEAVEAVIAELVLNRIHEIGDKYEEIYKKWMSRKTDKKKYCAGKMVAEHPRWTDALSLERIYKKRDLDSIPKLMDKVRVAFREIIHESPWADPPTQEVAIEKVNNISMHVGYAHVVWSRSRVEQYYEGYTPADAPDWATFREKRKRWTGFKQFNDSLASTNAVVNALNTYDKIRILWGLLAPPLYSSTDALEMIYGGVGFTIGHELGHTIDPNSIDRSPPVLIGAEDAEQFEEQVECIQHQYGNQTLPLNTLDDVFRQPGDLTHGETVADNVGLRSSFRAYRKERQRVYGKKEKRLPGLESYTPDQLYFIAAAMFWCGEASDDRLVGALENVHPPGVFRVNEMMKNSNEFARAYKCPLNSPMNPAKKCRVWRHKKRH</sequence>
<comment type="cofactor">
    <cofactor evidence="1">
        <name>Zn(2+)</name>
        <dbReference type="ChEBI" id="CHEBI:29105"/>
    </cofactor>
</comment>
<name>A0AA36C9L9_9BILA</name>
<evidence type="ECO:0000256" key="5">
    <source>
        <dbReference type="ARBA" id="ARBA00022801"/>
    </source>
</evidence>
<feature type="domain" description="Peptidase M13 N-terminal" evidence="9">
    <location>
        <begin position="223"/>
        <end position="377"/>
    </location>
</feature>
<comment type="caution">
    <text evidence="10">The sequence shown here is derived from an EMBL/GenBank/DDBJ whole genome shotgun (WGS) entry which is preliminary data.</text>
</comment>
<keyword evidence="3" id="KW-0645">Protease</keyword>
<feature type="non-terminal residue" evidence="10">
    <location>
        <position position="1"/>
    </location>
</feature>
<evidence type="ECO:0000256" key="6">
    <source>
        <dbReference type="ARBA" id="ARBA00022833"/>
    </source>
</evidence>
<dbReference type="AlphaFoldDB" id="A0AA36C9L9"/>
<dbReference type="SUPFAM" id="SSF55486">
    <property type="entry name" value="Metalloproteases ('zincins'), catalytic domain"/>
    <property type="match status" value="1"/>
</dbReference>
<dbReference type="PANTHER" id="PTHR11733:SF133">
    <property type="entry name" value="PHOSPHATE-REGULATING NEUTRAL ENDOPEPTIDASE PHEX"/>
    <property type="match status" value="1"/>
</dbReference>
<dbReference type="InterPro" id="IPR018497">
    <property type="entry name" value="Peptidase_M13_C"/>
</dbReference>
<dbReference type="Pfam" id="PF01431">
    <property type="entry name" value="Peptidase_M13"/>
    <property type="match status" value="1"/>
</dbReference>
<dbReference type="InterPro" id="IPR042089">
    <property type="entry name" value="Peptidase_M13_dom_2"/>
</dbReference>
<dbReference type="PRINTS" id="PR00786">
    <property type="entry name" value="NEPRILYSIN"/>
</dbReference>
<evidence type="ECO:0000313" key="10">
    <source>
        <dbReference type="EMBL" id="CAJ0564167.1"/>
    </source>
</evidence>
<evidence type="ECO:0000313" key="11">
    <source>
        <dbReference type="Proteomes" id="UP001177023"/>
    </source>
</evidence>
<protein>
    <submittedName>
        <fullName evidence="10">Uncharacterized protein</fullName>
    </submittedName>
</protein>
<keyword evidence="5" id="KW-0378">Hydrolase</keyword>
<evidence type="ECO:0000259" key="8">
    <source>
        <dbReference type="Pfam" id="PF01431"/>
    </source>
</evidence>
<keyword evidence="11" id="KW-1185">Reference proteome</keyword>
<dbReference type="CDD" id="cd08662">
    <property type="entry name" value="M13"/>
    <property type="match status" value="1"/>
</dbReference>
<dbReference type="Gene3D" id="1.10.1380.10">
    <property type="entry name" value="Neutral endopeptidase , domain2"/>
    <property type="match status" value="2"/>
</dbReference>